<dbReference type="CDD" id="cd00828">
    <property type="entry name" value="elong_cond_enzymes"/>
    <property type="match status" value="1"/>
</dbReference>
<dbReference type="Pfam" id="PF02801">
    <property type="entry name" value="Ketoacyl-synt_C"/>
    <property type="match status" value="1"/>
</dbReference>
<comment type="pathway">
    <text evidence="1">Lipid metabolism; fatty acid biosynthesis.</text>
</comment>
<evidence type="ECO:0000256" key="3">
    <source>
        <dbReference type="ARBA" id="ARBA00022679"/>
    </source>
</evidence>
<evidence type="ECO:0000256" key="1">
    <source>
        <dbReference type="ARBA" id="ARBA00005194"/>
    </source>
</evidence>
<dbReference type="InterPro" id="IPR000794">
    <property type="entry name" value="Beta-ketoacyl_synthase"/>
</dbReference>
<dbReference type="InterPro" id="IPR047224">
    <property type="entry name" value="FAS_alpha_su_C"/>
</dbReference>
<sequence length="690" mass="75516">MPYAGAGRSRGAWLVLTFLVHFLAIRSCKTSQPFPFYICNRLSLRHRYEEWGLSHLPVIIGFGGVNAAGRSSGFQSFRRTVLNNLPQQEQTRTLISLACMMGLLKPEQDQWQTKDNQLLNDDAAAEFVRQQVLENTLIRKTHPNLFDTEGLPANSKLNIEQEQNEPLSFTIRQRNLPETIPANWDIKELPAGKVRVTIQGSFEALVPDKKQAQVKASAQIPTGFNPGDFYRSVHHPRGLQMAVFAASDMLGNTGLDWDSVKSKLRPDQMAVYAGNSIGQLDQFGWGGLLQSFTAGKRATSKQMPLGYGQMPADFINAYVLGSVGATAGHLGACASFLYNLQAAVSDIRSGRRRLAVVGTSDAPITPEIIEGFRVMGALADDASLMALDALEKLTDADYQKACRPFAENCGFTMAEGAQYLMLTDDTLALELGAQIFGSVPDVFVNADGYKKSISAPGIGNYLTLAKSAALVKSILGEESLQKHSYVHAHGTSTPKNRVTESHVLNEVAKAFSIKSWPIAAIKCYVGHSQGTAAGDQAISALGTWACNMIPGIATTEKVADDVYQSNLEFSRQAIDLTERRMDTAFINAKGFGGNNATGVIFSPEVTLSMLAKKHGQQAIRDWENKVTHIREQAAQYLHQADQGQYRIVYHFGDQQVLEGPELEITDQEISIPGYAKSVSLQLDNPFQDMT</sequence>
<dbReference type="InterPro" id="IPR020841">
    <property type="entry name" value="PKS_Beta-ketoAc_synthase_dom"/>
</dbReference>
<dbReference type="PROSITE" id="PS52004">
    <property type="entry name" value="KS3_2"/>
    <property type="match status" value="1"/>
</dbReference>
<evidence type="ECO:0000313" key="7">
    <source>
        <dbReference type="Proteomes" id="UP000565262"/>
    </source>
</evidence>
<gene>
    <name evidence="6" type="ORF">H4O21_11440</name>
</gene>
<protein>
    <submittedName>
        <fullName evidence="6">Beta-ketoacyl synthase</fullName>
    </submittedName>
</protein>
<dbReference type="GO" id="GO:0006633">
    <property type="term" value="P:fatty acid biosynthetic process"/>
    <property type="evidence" value="ECO:0007669"/>
    <property type="project" value="TreeGrafter"/>
</dbReference>
<feature type="domain" description="Ketosynthase family 3 (KS3)" evidence="5">
    <location>
        <begin position="208"/>
        <end position="602"/>
    </location>
</feature>
<dbReference type="InterPro" id="IPR014031">
    <property type="entry name" value="Ketoacyl_synth_C"/>
</dbReference>
<dbReference type="Gene3D" id="3.40.47.10">
    <property type="match status" value="1"/>
</dbReference>
<dbReference type="InterPro" id="IPR014030">
    <property type="entry name" value="Ketoacyl_synth_N"/>
</dbReference>
<evidence type="ECO:0000256" key="4">
    <source>
        <dbReference type="RuleBase" id="RU003694"/>
    </source>
</evidence>
<organism evidence="6 7">
    <name type="scientific">Oceanospirillum sediminis</name>
    <dbReference type="NCBI Taxonomy" id="2760088"/>
    <lineage>
        <taxon>Bacteria</taxon>
        <taxon>Pseudomonadati</taxon>
        <taxon>Pseudomonadota</taxon>
        <taxon>Gammaproteobacteria</taxon>
        <taxon>Oceanospirillales</taxon>
        <taxon>Oceanospirillaceae</taxon>
        <taxon>Oceanospirillum</taxon>
    </lineage>
</organism>
<dbReference type="Proteomes" id="UP000565262">
    <property type="component" value="Unassembled WGS sequence"/>
</dbReference>
<comment type="caution">
    <text evidence="6">The sequence shown here is derived from an EMBL/GenBank/DDBJ whole genome shotgun (WGS) entry which is preliminary data.</text>
</comment>
<keyword evidence="3 4" id="KW-0808">Transferase</keyword>
<comment type="similarity">
    <text evidence="2 4">Belongs to the thiolase-like superfamily. Beta-ketoacyl-ACP synthases family.</text>
</comment>
<dbReference type="EMBL" id="JACJFM010000013">
    <property type="protein sequence ID" value="MBB1487222.1"/>
    <property type="molecule type" value="Genomic_DNA"/>
</dbReference>
<dbReference type="SMART" id="SM00825">
    <property type="entry name" value="PKS_KS"/>
    <property type="match status" value="1"/>
</dbReference>
<accession>A0A839IRQ3</accession>
<dbReference type="Pfam" id="PF00109">
    <property type="entry name" value="ketoacyl-synt"/>
    <property type="match status" value="1"/>
</dbReference>
<dbReference type="PANTHER" id="PTHR11712">
    <property type="entry name" value="POLYKETIDE SYNTHASE-RELATED"/>
    <property type="match status" value="1"/>
</dbReference>
<dbReference type="GO" id="GO:0004315">
    <property type="term" value="F:3-oxoacyl-[acyl-carrier-protein] synthase activity"/>
    <property type="evidence" value="ECO:0007669"/>
    <property type="project" value="TreeGrafter"/>
</dbReference>
<dbReference type="PANTHER" id="PTHR11712:SF336">
    <property type="entry name" value="3-OXOACYL-[ACYL-CARRIER-PROTEIN] SYNTHASE, MITOCHONDRIAL"/>
    <property type="match status" value="1"/>
</dbReference>
<dbReference type="InterPro" id="IPR016039">
    <property type="entry name" value="Thiolase-like"/>
</dbReference>
<dbReference type="AlphaFoldDB" id="A0A839IRQ3"/>
<dbReference type="SUPFAM" id="SSF53901">
    <property type="entry name" value="Thiolase-like"/>
    <property type="match status" value="2"/>
</dbReference>
<reference evidence="6 7" key="1">
    <citation type="submission" date="2020-08" db="EMBL/GenBank/DDBJ databases">
        <title>Oceanospirillum sp. nov. isolated from marine sediment.</title>
        <authorList>
            <person name="Ji X."/>
        </authorList>
    </citation>
    <scope>NUCLEOTIDE SEQUENCE [LARGE SCALE GENOMIC DNA]</scope>
    <source>
        <strain evidence="6 7">D5</strain>
    </source>
</reference>
<dbReference type="GO" id="GO:0005829">
    <property type="term" value="C:cytosol"/>
    <property type="evidence" value="ECO:0007669"/>
    <property type="project" value="TreeGrafter"/>
</dbReference>
<evidence type="ECO:0000256" key="2">
    <source>
        <dbReference type="ARBA" id="ARBA00008467"/>
    </source>
</evidence>
<evidence type="ECO:0000313" key="6">
    <source>
        <dbReference type="EMBL" id="MBB1487222.1"/>
    </source>
</evidence>
<keyword evidence="7" id="KW-1185">Reference proteome</keyword>
<proteinExistence type="inferred from homology"/>
<name>A0A839IRQ3_9GAMM</name>
<evidence type="ECO:0000259" key="5">
    <source>
        <dbReference type="PROSITE" id="PS52004"/>
    </source>
</evidence>